<dbReference type="InterPro" id="IPR029491">
    <property type="entry name" value="Helicase_HTH"/>
</dbReference>
<reference evidence="3" key="1">
    <citation type="submission" date="2016-03" db="EMBL/GenBank/DDBJ databases">
        <authorList>
            <person name="Johnson T.J."/>
            <person name="Youmans B."/>
            <person name="Case K."/>
            <person name="Noll S."/>
        </authorList>
    </citation>
    <scope>NUCLEOTIDE SEQUENCE [LARGE SCALE GENOMIC DNA]</scope>
    <source>
        <strain evidence="3">UMNLAv8</strain>
    </source>
</reference>
<organism evidence="2 3">
    <name type="scientific">Ligilactobacillus aviarius</name>
    <dbReference type="NCBI Taxonomy" id="1606"/>
    <lineage>
        <taxon>Bacteria</taxon>
        <taxon>Bacillati</taxon>
        <taxon>Bacillota</taxon>
        <taxon>Bacilli</taxon>
        <taxon>Lactobacillales</taxon>
        <taxon>Lactobacillaceae</taxon>
        <taxon>Ligilactobacillus</taxon>
    </lineage>
</organism>
<feature type="domain" description="Helicase Helix-turn-helix" evidence="1">
    <location>
        <begin position="248"/>
        <end position="320"/>
    </location>
</feature>
<dbReference type="AlphaFoldDB" id="A0A179CD38"/>
<dbReference type="EMBL" id="LVKI01000036">
    <property type="protein sequence ID" value="OAQ07245.1"/>
    <property type="molecule type" value="Genomic_DNA"/>
</dbReference>
<gene>
    <name evidence="2" type="ORF">A3O14_06440</name>
</gene>
<dbReference type="RefSeq" id="WP_064208642.1">
    <property type="nucleotide sequence ID" value="NZ_LVKC01000012.1"/>
</dbReference>
<protein>
    <recommendedName>
        <fullName evidence="1">Helicase Helix-turn-helix domain-containing protein</fullName>
    </recommendedName>
</protein>
<dbReference type="Pfam" id="PF14493">
    <property type="entry name" value="HTH_40"/>
    <property type="match status" value="1"/>
</dbReference>
<proteinExistence type="predicted"/>
<comment type="caution">
    <text evidence="2">The sequence shown here is derived from an EMBL/GenBank/DDBJ whole genome shotgun (WGS) entry which is preliminary data.</text>
</comment>
<evidence type="ECO:0000313" key="3">
    <source>
        <dbReference type="Proteomes" id="UP000078520"/>
    </source>
</evidence>
<dbReference type="Proteomes" id="UP000078520">
    <property type="component" value="Unassembled WGS sequence"/>
</dbReference>
<evidence type="ECO:0000259" key="1">
    <source>
        <dbReference type="Pfam" id="PF14493"/>
    </source>
</evidence>
<evidence type="ECO:0000313" key="2">
    <source>
        <dbReference type="EMBL" id="OAQ07245.1"/>
    </source>
</evidence>
<accession>A0A179CD38</accession>
<sequence length="346" mass="40025">MTDWHLLHFFDQQQPRKATVLRQILTNKRTGSTLFWGLRYHYLDYLNAVPRLDVKKFDDAIDDLIAQNWLQSSSQGLQLTSHGQEVLATKQTPYSFADHPELNQKFDYQLWQAILLLMVQVASEYRYHNSNYYVANQNLKAQFLVKSWLQVNSFETLAAEVSQCLEQFLDQCDPAKADLFTAKLVGHPQNGLSDGQIASQLGICPREVSWTWRDLAFQFAAFVQARSNLKISQLVQVAALPGALTPTIKQTAGLFNEGKTVDQIIQIRRLRRSTIEEHLQVLAIFQPNFPYEKILSESDLKTLARVYAETEIDQWRYAELQQQGIEMPFLKFRLYAIMKTHGEYNE</sequence>
<name>A0A179CD38_9LACO</name>